<feature type="domain" description="Acyl-CoA dehydrogenase/oxidase C-terminal" evidence="4">
    <location>
        <begin position="166"/>
        <end position="289"/>
    </location>
</feature>
<evidence type="ECO:0000256" key="1">
    <source>
        <dbReference type="ARBA" id="ARBA00022630"/>
    </source>
</evidence>
<evidence type="ECO:0000256" key="2">
    <source>
        <dbReference type="ARBA" id="ARBA00022827"/>
    </source>
</evidence>
<evidence type="ECO:0000313" key="5">
    <source>
        <dbReference type="EMBL" id="AII10550.1"/>
    </source>
</evidence>
<keyword evidence="1" id="KW-0285">Flavoprotein</keyword>
<dbReference type="PANTHER" id="PTHR43884">
    <property type="entry name" value="ACYL-COA DEHYDROGENASE"/>
    <property type="match status" value="1"/>
</dbReference>
<dbReference type="GO" id="GO:0003995">
    <property type="term" value="F:acyl-CoA dehydrogenase activity"/>
    <property type="evidence" value="ECO:0007669"/>
    <property type="project" value="TreeGrafter"/>
</dbReference>
<dbReference type="EMBL" id="CP008948">
    <property type="protein sequence ID" value="AII10550.1"/>
    <property type="molecule type" value="Genomic_DNA"/>
</dbReference>
<dbReference type="InterPro" id="IPR009075">
    <property type="entry name" value="AcylCo_DH/oxidase_C"/>
</dbReference>
<dbReference type="AlphaFoldDB" id="A0A076EX26"/>
<proteinExistence type="predicted"/>
<keyword evidence="5" id="KW-0614">Plasmid</keyword>
<reference evidence="5 6" key="1">
    <citation type="submission" date="2014-07" db="EMBL/GenBank/DDBJ databases">
        <title>Genome Sequence of Rhodococcus opacus Strain R7, a Biodegrader of Mono- and Polycyclic Aromatic Hydrocarbons.</title>
        <authorList>
            <person name="Di Gennaro P."/>
            <person name="Zampolli J."/>
            <person name="Presti I."/>
            <person name="Cappelletti M."/>
            <person name="D'Ursi P."/>
            <person name="Orro A."/>
            <person name="Mezzelani A."/>
            <person name="Milanesi L."/>
        </authorList>
    </citation>
    <scope>NUCLEOTIDE SEQUENCE [LARGE SCALE GENOMIC DNA]</scope>
    <source>
        <strain evidence="5 6">R7</strain>
        <plasmid evidence="5">pPDG1</plasmid>
    </source>
</reference>
<dbReference type="RefSeq" id="WP_128642650.1">
    <property type="nucleotide sequence ID" value="NZ_CP008948.1"/>
</dbReference>
<protein>
    <submittedName>
        <fullName evidence="5">Acyl-CoA dehydrogenase</fullName>
    </submittedName>
</protein>
<dbReference type="Proteomes" id="UP000028488">
    <property type="component" value="Plasmid pPDG1"/>
</dbReference>
<evidence type="ECO:0000313" key="6">
    <source>
        <dbReference type="Proteomes" id="UP000028488"/>
    </source>
</evidence>
<dbReference type="Gene3D" id="1.20.140.10">
    <property type="entry name" value="Butyryl-CoA Dehydrogenase, subunit A, domain 3"/>
    <property type="match status" value="1"/>
</dbReference>
<dbReference type="InterPro" id="IPR036250">
    <property type="entry name" value="AcylCo_DH-like_C"/>
</dbReference>
<gene>
    <name evidence="5" type="ORF">EP51_40585</name>
</gene>
<accession>A0A076EX26</accession>
<dbReference type="Pfam" id="PF00441">
    <property type="entry name" value="Acyl-CoA_dh_1"/>
    <property type="match status" value="1"/>
</dbReference>
<evidence type="ECO:0000256" key="3">
    <source>
        <dbReference type="ARBA" id="ARBA00023002"/>
    </source>
</evidence>
<geneLocation type="plasmid" evidence="5 6">
    <name>pPDG1</name>
</geneLocation>
<dbReference type="SUPFAM" id="SSF47203">
    <property type="entry name" value="Acyl-CoA dehydrogenase C-terminal domain-like"/>
    <property type="match status" value="1"/>
</dbReference>
<name>A0A076EX26_RHOOP</name>
<evidence type="ECO:0000259" key="4">
    <source>
        <dbReference type="Pfam" id="PF00441"/>
    </source>
</evidence>
<organism evidence="5 6">
    <name type="scientific">Rhodococcus opacus</name>
    <name type="common">Nocardia opaca</name>
    <dbReference type="NCBI Taxonomy" id="37919"/>
    <lineage>
        <taxon>Bacteria</taxon>
        <taxon>Bacillati</taxon>
        <taxon>Actinomycetota</taxon>
        <taxon>Actinomycetes</taxon>
        <taxon>Mycobacteriales</taxon>
        <taxon>Nocardiaceae</taxon>
        <taxon>Rhodococcus</taxon>
    </lineage>
</organism>
<sequence>MDFELSQTQRPILDALDALLGRYAGVERCRKLASVEGYDHALERELRVAGFFDLFDEDSVGPLGATLAVERIGANLGTIAAAAHLLVLPALGIEPREGPLVLVQDGADRPVRFAAEATSILVAGPDRCTLSASTASTGAAVPSAYGFALGRLGPADKELELAPGTAATMLNWWRVGASAEAVGMMQQALDITVQYAKDRQTFRRAIGSFQALQHRLAELTILVEGARWLTYEAAFHNAPAEPSATAAAHTMAALGRLTRETHQIMGAIGLTREHDLHLYTLRLQALRAELGGLRGHRRALVTARWGVPA</sequence>
<dbReference type="PANTHER" id="PTHR43884:SF20">
    <property type="entry name" value="ACYL-COA DEHYDROGENASE FADE28"/>
    <property type="match status" value="1"/>
</dbReference>
<keyword evidence="3" id="KW-0560">Oxidoreductase</keyword>
<keyword evidence="2" id="KW-0274">FAD</keyword>